<evidence type="ECO:0008006" key="4">
    <source>
        <dbReference type="Google" id="ProtNLM"/>
    </source>
</evidence>
<protein>
    <recommendedName>
        <fullName evidence="4">Plastid division regulator MinE</fullName>
    </recommendedName>
</protein>
<evidence type="ECO:0000256" key="1">
    <source>
        <dbReference type="ARBA" id="ARBA00008168"/>
    </source>
</evidence>
<evidence type="ECO:0000313" key="3">
    <source>
        <dbReference type="Proteomes" id="UP001552299"/>
    </source>
</evidence>
<dbReference type="AlphaFoldDB" id="A0ABD0UVY8"/>
<sequence>MAIAGDPRVLAALNPFPKSPSRLTFVSSSSSLYSLSSKVVLCLTKLMKVNKICLWPPASDWCSIAAIYYGSINAVNQIRVSMAGIKVDVLEGEIVQLKSKISDLTTQFSYFKSQILAVHEKIDGKFSIMEDMLKKLLEGQPKTALSKAREIASRQGSGESSNLIRQREDQEMQFSAYSEGPPNNFKIKHRSQHILSFDHNRPQRKYHCHGIKSDIPSATMNQDADVFLLNALRMSFLERLALAWKILFPTTTDRRNSNAKIAKQRLKMILFADRCAVSDEAKQKIVSNIIKALSDFVEIESQDKVQLSVSTDIDLGAMYSVTVPVRRVKPGYQQSDEEYTGITGIEFKDRGETSGCVDVKFDFYVPSEKKHQIP</sequence>
<dbReference type="PANTHER" id="PTHR33404">
    <property type="entry name" value="CELL DIVISION TOPOLOGICAL SPECIFICITY FACTOR HOMOLOG, CHLOROPLASTIC"/>
    <property type="match status" value="1"/>
</dbReference>
<dbReference type="PANTHER" id="PTHR33404:SF2">
    <property type="entry name" value="CELL DIVISION TOPOLOGICAL SPECIFICITY FACTOR HOMOLOG, CHLOROPLASTIC"/>
    <property type="match status" value="1"/>
</dbReference>
<organism evidence="2 3">
    <name type="scientific">Dendrobium thyrsiflorum</name>
    <name type="common">Pinecone-like raceme dendrobium</name>
    <name type="synonym">Orchid</name>
    <dbReference type="NCBI Taxonomy" id="117978"/>
    <lineage>
        <taxon>Eukaryota</taxon>
        <taxon>Viridiplantae</taxon>
        <taxon>Streptophyta</taxon>
        <taxon>Embryophyta</taxon>
        <taxon>Tracheophyta</taxon>
        <taxon>Spermatophyta</taxon>
        <taxon>Magnoliopsida</taxon>
        <taxon>Liliopsida</taxon>
        <taxon>Asparagales</taxon>
        <taxon>Orchidaceae</taxon>
        <taxon>Epidendroideae</taxon>
        <taxon>Malaxideae</taxon>
        <taxon>Dendrobiinae</taxon>
        <taxon>Dendrobium</taxon>
    </lineage>
</organism>
<dbReference type="Gene3D" id="3.30.1070.10">
    <property type="entry name" value="Cell division topological specificity factor MinE"/>
    <property type="match status" value="1"/>
</dbReference>
<dbReference type="EMBL" id="JANQDX010000011">
    <property type="protein sequence ID" value="KAL0916785.1"/>
    <property type="molecule type" value="Genomic_DNA"/>
</dbReference>
<comment type="similarity">
    <text evidence="1">Belongs to the MinE family.</text>
</comment>
<gene>
    <name evidence="2" type="ORF">M5K25_014324</name>
</gene>
<reference evidence="2 3" key="1">
    <citation type="journal article" date="2024" name="Plant Biotechnol. J.">
        <title>Dendrobium thyrsiflorum genome and its molecular insights into genes involved in important horticultural traits.</title>
        <authorList>
            <person name="Chen B."/>
            <person name="Wang J.Y."/>
            <person name="Zheng P.J."/>
            <person name="Li K.L."/>
            <person name="Liang Y.M."/>
            <person name="Chen X.F."/>
            <person name="Zhang C."/>
            <person name="Zhao X."/>
            <person name="He X."/>
            <person name="Zhang G.Q."/>
            <person name="Liu Z.J."/>
            <person name="Xu Q."/>
        </authorList>
    </citation>
    <scope>NUCLEOTIDE SEQUENCE [LARGE SCALE GENOMIC DNA]</scope>
    <source>
        <strain evidence="2">GZMU011</strain>
    </source>
</reference>
<accession>A0ABD0UVY8</accession>
<name>A0ABD0UVY8_DENTH</name>
<dbReference type="InterPro" id="IPR036707">
    <property type="entry name" value="MinE_sf"/>
</dbReference>
<dbReference type="Proteomes" id="UP001552299">
    <property type="component" value="Unassembled WGS sequence"/>
</dbReference>
<dbReference type="Pfam" id="PF03776">
    <property type="entry name" value="MinE"/>
    <property type="match status" value="1"/>
</dbReference>
<evidence type="ECO:0000313" key="2">
    <source>
        <dbReference type="EMBL" id="KAL0916785.1"/>
    </source>
</evidence>
<proteinExistence type="inferred from homology"/>
<comment type="caution">
    <text evidence="2">The sequence shown here is derived from an EMBL/GenBank/DDBJ whole genome shotgun (WGS) entry which is preliminary data.</text>
</comment>
<keyword evidence="3" id="KW-1185">Reference proteome</keyword>
<dbReference type="InterPro" id="IPR005527">
    <property type="entry name" value="MinE"/>
</dbReference>